<dbReference type="EMBL" id="KE344827">
    <property type="protein sequence ID" value="EXB80872.1"/>
    <property type="molecule type" value="Genomic_DNA"/>
</dbReference>
<proteinExistence type="predicted"/>
<dbReference type="Proteomes" id="UP000030645">
    <property type="component" value="Unassembled WGS sequence"/>
</dbReference>
<accession>W9RBG8</accession>
<reference evidence="2" key="1">
    <citation type="submission" date="2013-01" db="EMBL/GenBank/DDBJ databases">
        <title>Draft Genome Sequence of a Mulberry Tree, Morus notabilis C.K. Schneid.</title>
        <authorList>
            <person name="He N."/>
            <person name="Zhao S."/>
        </authorList>
    </citation>
    <scope>NUCLEOTIDE SEQUENCE</scope>
</reference>
<gene>
    <name evidence="1" type="ORF">L484_020131</name>
</gene>
<sequence>MNFVESLRNLRPDSYISFDSCAFICDFFLLLRGLTDALDGVSEERNGDMKVQDSEPPTPLSVAKMGSRYITFMLCYTLST</sequence>
<protein>
    <submittedName>
        <fullName evidence="1">Uncharacterized protein</fullName>
    </submittedName>
</protein>
<dbReference type="AlphaFoldDB" id="W9RBG8"/>
<evidence type="ECO:0000313" key="2">
    <source>
        <dbReference type="Proteomes" id="UP000030645"/>
    </source>
</evidence>
<organism evidence="1 2">
    <name type="scientific">Morus notabilis</name>
    <dbReference type="NCBI Taxonomy" id="981085"/>
    <lineage>
        <taxon>Eukaryota</taxon>
        <taxon>Viridiplantae</taxon>
        <taxon>Streptophyta</taxon>
        <taxon>Embryophyta</taxon>
        <taxon>Tracheophyta</taxon>
        <taxon>Spermatophyta</taxon>
        <taxon>Magnoliopsida</taxon>
        <taxon>eudicotyledons</taxon>
        <taxon>Gunneridae</taxon>
        <taxon>Pentapetalae</taxon>
        <taxon>rosids</taxon>
        <taxon>fabids</taxon>
        <taxon>Rosales</taxon>
        <taxon>Moraceae</taxon>
        <taxon>Moreae</taxon>
        <taxon>Morus</taxon>
    </lineage>
</organism>
<keyword evidence="2" id="KW-1185">Reference proteome</keyword>
<name>W9RBG8_9ROSA</name>
<evidence type="ECO:0000313" key="1">
    <source>
        <dbReference type="EMBL" id="EXB80872.1"/>
    </source>
</evidence>